<dbReference type="GO" id="GO:0005840">
    <property type="term" value="C:ribosome"/>
    <property type="evidence" value="ECO:0007669"/>
    <property type="project" value="UniProtKB-KW"/>
</dbReference>
<evidence type="ECO:0000256" key="2">
    <source>
        <dbReference type="ARBA" id="ARBA00022980"/>
    </source>
</evidence>
<dbReference type="InterPro" id="IPR002672">
    <property type="entry name" value="Ribosomal_eL28"/>
</dbReference>
<feature type="domain" description="Ribosomal eL28/Mak16" evidence="7">
    <location>
        <begin position="5"/>
        <end position="120"/>
    </location>
</feature>
<gene>
    <name evidence="8" type="primary">Rpl28</name>
</gene>
<keyword evidence="2 8" id="KW-0689">Ribosomal protein</keyword>
<keyword evidence="3" id="KW-0687">Ribonucleoprotein</keyword>
<evidence type="ECO:0000256" key="1">
    <source>
        <dbReference type="ARBA" id="ARBA00007926"/>
    </source>
</evidence>
<proteinExistence type="evidence at transcript level"/>
<feature type="region of interest" description="Disordered" evidence="6">
    <location>
        <begin position="72"/>
        <end position="92"/>
    </location>
</feature>
<organism evidence="8">
    <name type="scientific">Phallusia mammillata</name>
    <dbReference type="NCBI Taxonomy" id="59560"/>
    <lineage>
        <taxon>Eukaryota</taxon>
        <taxon>Metazoa</taxon>
        <taxon>Chordata</taxon>
        <taxon>Tunicata</taxon>
        <taxon>Ascidiacea</taxon>
        <taxon>Phlebobranchia</taxon>
        <taxon>Ascidiidae</taxon>
        <taxon>Phallusia</taxon>
    </lineage>
</organism>
<evidence type="ECO:0000259" key="7">
    <source>
        <dbReference type="Pfam" id="PF01778"/>
    </source>
</evidence>
<reference evidence="8" key="1">
    <citation type="submission" date="2020-04" db="EMBL/GenBank/DDBJ databases">
        <authorList>
            <person name="Neveu A P."/>
        </authorList>
    </citation>
    <scope>NUCLEOTIDE SEQUENCE</scope>
    <source>
        <tissue evidence="8">Whole embryo</tissue>
    </source>
</reference>
<evidence type="ECO:0000256" key="4">
    <source>
        <dbReference type="ARBA" id="ARBA00035223"/>
    </source>
</evidence>
<dbReference type="GO" id="GO:1990904">
    <property type="term" value="C:ribonucleoprotein complex"/>
    <property type="evidence" value="ECO:0007669"/>
    <property type="project" value="UniProtKB-KW"/>
</dbReference>
<name>A0A6F9DRX3_9ASCI</name>
<dbReference type="AlphaFoldDB" id="A0A6F9DRX3"/>
<feature type="compositionally biased region" description="Polar residues" evidence="6">
    <location>
        <begin position="78"/>
        <end position="92"/>
    </location>
</feature>
<evidence type="ECO:0000256" key="6">
    <source>
        <dbReference type="SAM" id="MobiDB-lite"/>
    </source>
</evidence>
<dbReference type="InterPro" id="IPR029004">
    <property type="entry name" value="Ribosomal_eL28/Mak16"/>
</dbReference>
<comment type="similarity">
    <text evidence="1">Belongs to the eukaryotic ribosomal protein eL28 family.</text>
</comment>
<dbReference type="Pfam" id="PF01778">
    <property type="entry name" value="Ribosomal_L28e"/>
    <property type="match status" value="1"/>
</dbReference>
<evidence type="ECO:0000256" key="3">
    <source>
        <dbReference type="ARBA" id="ARBA00023274"/>
    </source>
</evidence>
<accession>A0A6F9DRX3</accession>
<dbReference type="Gene3D" id="3.30.390.110">
    <property type="match status" value="1"/>
</dbReference>
<dbReference type="GO" id="GO:0003735">
    <property type="term" value="F:structural constituent of ribosome"/>
    <property type="evidence" value="ECO:0007669"/>
    <property type="project" value="InterPro"/>
</dbReference>
<sequence>MSAHLQWMVIRNNSCFLMKRNKTQFTKEPNNLKNKNSFRFNGLVHKKTVGVEAAENGKGVILITKKPKSVKKPGKSLNRVTLSRGSRKSLQSISKTIRKNRYRKDLKMAALRRASAILRSQKTLAK</sequence>
<dbReference type="PANTHER" id="PTHR10544">
    <property type="entry name" value="60S RIBOSOMAL PROTEIN L28"/>
    <property type="match status" value="1"/>
</dbReference>
<dbReference type="FunFam" id="3.30.390.110:FF:000002">
    <property type="entry name" value="60S ribosomal protein L28"/>
    <property type="match status" value="1"/>
</dbReference>
<protein>
    <recommendedName>
        <fullName evidence="4">Large ribosomal subunit protein eL28</fullName>
    </recommendedName>
    <alternativeName>
        <fullName evidence="5">60S ribosomal protein L28</fullName>
    </alternativeName>
</protein>
<evidence type="ECO:0000313" key="8">
    <source>
        <dbReference type="EMBL" id="CAB3265716.1"/>
    </source>
</evidence>
<evidence type="ECO:0000256" key="5">
    <source>
        <dbReference type="ARBA" id="ARBA00035330"/>
    </source>
</evidence>
<dbReference type="EMBL" id="LR789854">
    <property type="protein sequence ID" value="CAB3265716.1"/>
    <property type="molecule type" value="mRNA"/>
</dbReference>
<dbReference type="GO" id="GO:0006412">
    <property type="term" value="P:translation"/>
    <property type="evidence" value="ECO:0007669"/>
    <property type="project" value="InterPro"/>
</dbReference>